<evidence type="ECO:0000256" key="1">
    <source>
        <dbReference type="SAM" id="MobiDB-lite"/>
    </source>
</evidence>
<comment type="caution">
    <text evidence="3">The sequence shown here is derived from an EMBL/GenBank/DDBJ whole genome shotgun (WGS) entry which is preliminary data.</text>
</comment>
<keyword evidence="2" id="KW-0732">Signal</keyword>
<dbReference type="Proteomes" id="UP001566132">
    <property type="component" value="Unassembled WGS sequence"/>
</dbReference>
<feature type="signal peptide" evidence="2">
    <location>
        <begin position="1"/>
        <end position="23"/>
    </location>
</feature>
<feature type="compositionally biased region" description="Basic and acidic residues" evidence="1">
    <location>
        <begin position="58"/>
        <end position="69"/>
    </location>
</feature>
<keyword evidence="4" id="KW-1185">Reference proteome</keyword>
<evidence type="ECO:0000256" key="2">
    <source>
        <dbReference type="SAM" id="SignalP"/>
    </source>
</evidence>
<dbReference type="EMBL" id="JBDJPC010000002">
    <property type="protein sequence ID" value="KAL1512736.1"/>
    <property type="molecule type" value="Genomic_DNA"/>
</dbReference>
<sequence>MRFIHFLIFFFIVSMDVFNGIFCETVAGPEREYELNDSSAEGETFEVDRQPSNVGPPDSHEAMNNRDLGQQHREKRSFEFLVGLINNNSKYEVIRSDPEMNADRGALRVSVVQIPHQFSLKEINFELMFALISNEV</sequence>
<name>A0ABD1F558_HYPHA</name>
<feature type="chain" id="PRO_5044769152" evidence="2">
    <location>
        <begin position="24"/>
        <end position="136"/>
    </location>
</feature>
<feature type="region of interest" description="Disordered" evidence="1">
    <location>
        <begin position="33"/>
        <end position="69"/>
    </location>
</feature>
<evidence type="ECO:0000313" key="4">
    <source>
        <dbReference type="Proteomes" id="UP001566132"/>
    </source>
</evidence>
<dbReference type="AlphaFoldDB" id="A0ABD1F558"/>
<protein>
    <submittedName>
        <fullName evidence="3">Uncharacterized protein</fullName>
    </submittedName>
</protein>
<reference evidence="3 4" key="1">
    <citation type="submission" date="2024-05" db="EMBL/GenBank/DDBJ databases">
        <title>Genetic variation in Jamaican populations of the coffee berry borer (Hypothenemus hampei).</title>
        <authorList>
            <person name="Errbii M."/>
            <person name="Myrie A."/>
        </authorList>
    </citation>
    <scope>NUCLEOTIDE SEQUENCE [LARGE SCALE GENOMIC DNA]</scope>
    <source>
        <strain evidence="3">JA-Hopewell-2020-01-JO</strain>
        <tissue evidence="3">Whole body</tissue>
    </source>
</reference>
<gene>
    <name evidence="3" type="ORF">ABEB36_002276</name>
</gene>
<proteinExistence type="predicted"/>
<organism evidence="3 4">
    <name type="scientific">Hypothenemus hampei</name>
    <name type="common">Coffee berry borer</name>
    <dbReference type="NCBI Taxonomy" id="57062"/>
    <lineage>
        <taxon>Eukaryota</taxon>
        <taxon>Metazoa</taxon>
        <taxon>Ecdysozoa</taxon>
        <taxon>Arthropoda</taxon>
        <taxon>Hexapoda</taxon>
        <taxon>Insecta</taxon>
        <taxon>Pterygota</taxon>
        <taxon>Neoptera</taxon>
        <taxon>Endopterygota</taxon>
        <taxon>Coleoptera</taxon>
        <taxon>Polyphaga</taxon>
        <taxon>Cucujiformia</taxon>
        <taxon>Curculionidae</taxon>
        <taxon>Scolytinae</taxon>
        <taxon>Hypothenemus</taxon>
    </lineage>
</organism>
<accession>A0ABD1F558</accession>
<evidence type="ECO:0000313" key="3">
    <source>
        <dbReference type="EMBL" id="KAL1512736.1"/>
    </source>
</evidence>